<evidence type="ECO:0000259" key="2">
    <source>
        <dbReference type="Pfam" id="PF01261"/>
    </source>
</evidence>
<dbReference type="RefSeq" id="WP_207365204.1">
    <property type="nucleotide sequence ID" value="NZ_JAFMYV010000006.1"/>
</dbReference>
<dbReference type="PANTHER" id="PTHR12110:SF48">
    <property type="entry name" value="BLL3656 PROTEIN"/>
    <property type="match status" value="1"/>
</dbReference>
<keyword evidence="3" id="KW-0413">Isomerase</keyword>
<evidence type="ECO:0000256" key="1">
    <source>
        <dbReference type="SAM" id="SignalP"/>
    </source>
</evidence>
<accession>A0A939GI61</accession>
<feature type="signal peptide" evidence="1">
    <location>
        <begin position="1"/>
        <end position="28"/>
    </location>
</feature>
<evidence type="ECO:0000313" key="3">
    <source>
        <dbReference type="EMBL" id="MBO0937664.1"/>
    </source>
</evidence>
<protein>
    <submittedName>
        <fullName evidence="3">Sugar phosphate isomerase/epimerase</fullName>
    </submittedName>
</protein>
<keyword evidence="4" id="KW-1185">Reference proteome</keyword>
<proteinExistence type="predicted"/>
<dbReference type="InterPro" id="IPR050312">
    <property type="entry name" value="IolE/XylAMocC-like"/>
</dbReference>
<reference evidence="3" key="1">
    <citation type="submission" date="2021-03" db="EMBL/GenBank/DDBJ databases">
        <title>Fibrella sp. HMF5335 genome sequencing and assembly.</title>
        <authorList>
            <person name="Kang H."/>
            <person name="Kim H."/>
            <person name="Bae S."/>
            <person name="Joh K."/>
        </authorList>
    </citation>
    <scope>NUCLEOTIDE SEQUENCE</scope>
    <source>
        <strain evidence="3">HMF5335</strain>
    </source>
</reference>
<keyword evidence="1" id="KW-0732">Signal</keyword>
<dbReference type="InterPro" id="IPR013022">
    <property type="entry name" value="Xyl_isomerase-like_TIM-brl"/>
</dbReference>
<comment type="caution">
    <text evidence="3">The sequence shown here is derived from an EMBL/GenBank/DDBJ whole genome shotgun (WGS) entry which is preliminary data.</text>
</comment>
<feature type="chain" id="PRO_5037164729" evidence="1">
    <location>
        <begin position="29"/>
        <end position="315"/>
    </location>
</feature>
<name>A0A939GI61_9BACT</name>
<dbReference type="Gene3D" id="3.20.20.150">
    <property type="entry name" value="Divalent-metal-dependent TIM barrel enzymes"/>
    <property type="match status" value="1"/>
</dbReference>
<dbReference type="SUPFAM" id="SSF51658">
    <property type="entry name" value="Xylose isomerase-like"/>
    <property type="match status" value="1"/>
</dbReference>
<dbReference type="EMBL" id="JAFMYV010000006">
    <property type="protein sequence ID" value="MBO0937664.1"/>
    <property type="molecule type" value="Genomic_DNA"/>
</dbReference>
<gene>
    <name evidence="3" type="ORF">J2I47_13990</name>
</gene>
<dbReference type="InterPro" id="IPR036237">
    <property type="entry name" value="Xyl_isomerase-like_sf"/>
</dbReference>
<dbReference type="AlphaFoldDB" id="A0A939GI61"/>
<dbReference type="Proteomes" id="UP000664034">
    <property type="component" value="Unassembled WGS sequence"/>
</dbReference>
<organism evidence="3 4">
    <name type="scientific">Fibrella rubiginis</name>
    <dbReference type="NCBI Taxonomy" id="2817060"/>
    <lineage>
        <taxon>Bacteria</taxon>
        <taxon>Pseudomonadati</taxon>
        <taxon>Bacteroidota</taxon>
        <taxon>Cytophagia</taxon>
        <taxon>Cytophagales</taxon>
        <taxon>Spirosomataceae</taxon>
        <taxon>Fibrella</taxon>
    </lineage>
</organism>
<evidence type="ECO:0000313" key="4">
    <source>
        <dbReference type="Proteomes" id="UP000664034"/>
    </source>
</evidence>
<dbReference type="PANTHER" id="PTHR12110">
    <property type="entry name" value="HYDROXYPYRUVATE ISOMERASE"/>
    <property type="match status" value="1"/>
</dbReference>
<dbReference type="GO" id="GO:0016853">
    <property type="term" value="F:isomerase activity"/>
    <property type="evidence" value="ECO:0007669"/>
    <property type="project" value="UniProtKB-KW"/>
</dbReference>
<sequence>MPSPNPTRRQTLAALTALPAVLGTKATAAQPNEPAKTAPFTVCLNMSTIMGHKLGFIGELETAARAGFRSVEVWVGTMQEYLKTNTPAQARRRISDLGLTVENAIGFAPWIVDDAEARQRGLDQMKREMDQLAQLGCKRVAAPPIGAHTPTAPIINLHRAAERYRTLLELGVQTGVNPQLELWGFAKNLNRVSDVLFVAAEAGHPNARLLLDVYHLYKGESGTAALPLVGKPAIEVFHVNDYPATLLPAQITDADRVYPGDGVAPIKAILKQIQDPAKPIVISLEVFNKGYYAQPADVVAKTAFQKMSNLVRNDK</sequence>
<dbReference type="Pfam" id="PF01261">
    <property type="entry name" value="AP_endonuc_2"/>
    <property type="match status" value="1"/>
</dbReference>
<feature type="domain" description="Xylose isomerase-like TIM barrel" evidence="2">
    <location>
        <begin position="61"/>
        <end position="297"/>
    </location>
</feature>